<proteinExistence type="predicted"/>
<evidence type="ECO:0000256" key="1">
    <source>
        <dbReference type="SAM" id="SignalP"/>
    </source>
</evidence>
<name>A0A5S6QP96_TRIMR</name>
<dbReference type="Proteomes" id="UP000046395">
    <property type="component" value="Unassembled WGS sequence"/>
</dbReference>
<evidence type="ECO:0000313" key="3">
    <source>
        <dbReference type="WBParaSite" id="TMUE_2000008984.1"/>
    </source>
</evidence>
<dbReference type="AlphaFoldDB" id="A0A5S6QP96"/>
<feature type="chain" id="PRO_5024467700" evidence="1">
    <location>
        <begin position="19"/>
        <end position="105"/>
    </location>
</feature>
<feature type="signal peptide" evidence="1">
    <location>
        <begin position="1"/>
        <end position="18"/>
    </location>
</feature>
<dbReference type="WBParaSite" id="TMUE_2000008984.1">
    <property type="protein sequence ID" value="TMUE_2000008984.1"/>
    <property type="gene ID" value="WBGene00300470"/>
</dbReference>
<reference evidence="3" key="1">
    <citation type="submission" date="2019-12" db="UniProtKB">
        <authorList>
            <consortium name="WormBaseParasite"/>
        </authorList>
    </citation>
    <scope>IDENTIFICATION</scope>
</reference>
<protein>
    <submittedName>
        <fullName evidence="3">Uncharacterized protein</fullName>
    </submittedName>
</protein>
<keyword evidence="2" id="KW-1185">Reference proteome</keyword>
<accession>A0A5S6QP96</accession>
<sequence length="105" mass="12571">MWAFTANIWLCCIKICVKDVGETETHLQEEFIELQTNEEVKTRCKNGYHDFWFQREISIRYPQLWEIRRMGPFDKEKKPAGNSPTRRLKTAASYRICRRISQPCV</sequence>
<evidence type="ECO:0000313" key="2">
    <source>
        <dbReference type="Proteomes" id="UP000046395"/>
    </source>
</evidence>
<keyword evidence="1" id="KW-0732">Signal</keyword>
<organism evidence="2 3">
    <name type="scientific">Trichuris muris</name>
    <name type="common">Mouse whipworm</name>
    <dbReference type="NCBI Taxonomy" id="70415"/>
    <lineage>
        <taxon>Eukaryota</taxon>
        <taxon>Metazoa</taxon>
        <taxon>Ecdysozoa</taxon>
        <taxon>Nematoda</taxon>
        <taxon>Enoplea</taxon>
        <taxon>Dorylaimia</taxon>
        <taxon>Trichinellida</taxon>
        <taxon>Trichuridae</taxon>
        <taxon>Trichuris</taxon>
    </lineage>
</organism>